<protein>
    <submittedName>
        <fullName evidence="3">ShKT domain-containing protein</fullName>
    </submittedName>
</protein>
<evidence type="ECO:0000256" key="1">
    <source>
        <dbReference type="SAM" id="MobiDB-lite"/>
    </source>
</evidence>
<feature type="compositionally biased region" description="Polar residues" evidence="1">
    <location>
        <begin position="54"/>
        <end position="75"/>
    </location>
</feature>
<accession>A0A1I7UDG3</accession>
<name>A0A1I7UDG3_9PELO</name>
<dbReference type="AlphaFoldDB" id="A0A1I7UDG3"/>
<dbReference type="Proteomes" id="UP000095282">
    <property type="component" value="Unplaced"/>
</dbReference>
<sequence length="154" mass="16991">MPSSFQCENGEISNIECKKGWFGMTSCENKTLTCEQKSFCCPKPLKTTKPPKSGMTTDSNGIAESIGPSSTSQNPKEGCERCDLAARHSCFLSLHIDSNSTAQSLNPDCVVCENCCDDALPHKCEVWKNHDFCDMAWYSRDKKQILCGRTCGLC</sequence>
<dbReference type="WBParaSite" id="Csp11.Scaffold629.g8219.t1">
    <property type="protein sequence ID" value="Csp11.Scaffold629.g8219.t1"/>
    <property type="gene ID" value="Csp11.Scaffold629.g8219"/>
</dbReference>
<keyword evidence="2" id="KW-1185">Reference proteome</keyword>
<evidence type="ECO:0000313" key="2">
    <source>
        <dbReference type="Proteomes" id="UP000095282"/>
    </source>
</evidence>
<evidence type="ECO:0000313" key="3">
    <source>
        <dbReference type="WBParaSite" id="Csp11.Scaffold629.g8219.t1"/>
    </source>
</evidence>
<feature type="region of interest" description="Disordered" evidence="1">
    <location>
        <begin position="50"/>
        <end position="77"/>
    </location>
</feature>
<proteinExistence type="predicted"/>
<organism evidence="2 3">
    <name type="scientific">Caenorhabditis tropicalis</name>
    <dbReference type="NCBI Taxonomy" id="1561998"/>
    <lineage>
        <taxon>Eukaryota</taxon>
        <taxon>Metazoa</taxon>
        <taxon>Ecdysozoa</taxon>
        <taxon>Nematoda</taxon>
        <taxon>Chromadorea</taxon>
        <taxon>Rhabditida</taxon>
        <taxon>Rhabditina</taxon>
        <taxon>Rhabditomorpha</taxon>
        <taxon>Rhabditoidea</taxon>
        <taxon>Rhabditidae</taxon>
        <taxon>Peloderinae</taxon>
        <taxon>Caenorhabditis</taxon>
    </lineage>
</organism>
<reference evidence="3" key="1">
    <citation type="submission" date="2016-11" db="UniProtKB">
        <authorList>
            <consortium name="WormBaseParasite"/>
        </authorList>
    </citation>
    <scope>IDENTIFICATION</scope>
</reference>
<dbReference type="eggNOG" id="ENOG502TJNU">
    <property type="taxonomic scope" value="Eukaryota"/>
</dbReference>